<dbReference type="Pfam" id="PF07866">
    <property type="entry name" value="DUF1653"/>
    <property type="match status" value="1"/>
</dbReference>
<evidence type="ECO:0000313" key="2">
    <source>
        <dbReference type="EMBL" id="MDG0817212.1"/>
    </source>
</evidence>
<feature type="domain" description="DUF1653" evidence="1">
    <location>
        <begin position="9"/>
        <end position="70"/>
    </location>
</feature>
<gene>
    <name evidence="2" type="ORF">NWE73_12600</name>
</gene>
<keyword evidence="3" id="KW-1185">Reference proteome</keyword>
<proteinExistence type="predicted"/>
<sequence length="156" mass="17738">MNNIEVGQVYKHFKGNSYRVLQIAKSSETLEELVIYEALYSNPEGQIWARPLKMFMETVEVAGSKVPRFAIAPVLLGLFLVLARPSVSMASDWDVATTNESMESCYDVERLVRSELRKQCQLLNKELRAMVWSECSQRDDGGYVTTFRMSGQGRCL</sequence>
<protein>
    <submittedName>
        <fullName evidence="2">DUF1653 domain-containing protein</fullName>
    </submittedName>
</protein>
<dbReference type="EMBL" id="JANRMI010000003">
    <property type="protein sequence ID" value="MDG0817212.1"/>
    <property type="molecule type" value="Genomic_DNA"/>
</dbReference>
<comment type="caution">
    <text evidence="2">The sequence shown here is derived from an EMBL/GenBank/DDBJ whole genome shotgun (WGS) entry which is preliminary data.</text>
</comment>
<reference evidence="2" key="1">
    <citation type="submission" date="2022-08" db="EMBL/GenBank/DDBJ databases">
        <title>Novel Bdellovibrio Species Isolated from Svalbard: Designation Bdellovibrio svalbardensis.</title>
        <authorList>
            <person name="Mitchell R.J."/>
            <person name="Choi S.Y."/>
        </authorList>
    </citation>
    <scope>NUCLEOTIDE SEQUENCE</scope>
    <source>
        <strain evidence="2">PAP01</strain>
    </source>
</reference>
<dbReference type="InterPro" id="IPR023387">
    <property type="entry name" value="DUF1653-like_dom"/>
</dbReference>
<evidence type="ECO:0000313" key="3">
    <source>
        <dbReference type="Proteomes" id="UP001152321"/>
    </source>
</evidence>
<dbReference type="RefSeq" id="WP_277578687.1">
    <property type="nucleotide sequence ID" value="NZ_JANRMI010000003.1"/>
</dbReference>
<dbReference type="Proteomes" id="UP001152321">
    <property type="component" value="Unassembled WGS sequence"/>
</dbReference>
<organism evidence="2 3">
    <name type="scientific">Bdellovibrio svalbardensis</name>
    <dbReference type="NCBI Taxonomy" id="2972972"/>
    <lineage>
        <taxon>Bacteria</taxon>
        <taxon>Pseudomonadati</taxon>
        <taxon>Bdellovibrionota</taxon>
        <taxon>Bdellovibrionia</taxon>
        <taxon>Bdellovibrionales</taxon>
        <taxon>Pseudobdellovibrionaceae</taxon>
        <taxon>Bdellovibrio</taxon>
    </lineage>
</organism>
<evidence type="ECO:0000259" key="1">
    <source>
        <dbReference type="Pfam" id="PF07866"/>
    </source>
</evidence>
<dbReference type="Gene3D" id="2.30.30.320">
    <property type="entry name" value="DUF1653-like domain"/>
    <property type="match status" value="1"/>
</dbReference>
<accession>A0ABT6DK28</accession>
<dbReference type="InterPro" id="IPR037135">
    <property type="entry name" value="DUF1653-like_dom_sf"/>
</dbReference>
<name>A0ABT6DK28_9BACT</name>